<proteinExistence type="predicted"/>
<protein>
    <recommendedName>
        <fullName evidence="6">THAP-type domain-containing protein</fullName>
    </recommendedName>
</protein>
<keyword evidence="2 5" id="KW-0863">Zinc-finger</keyword>
<evidence type="ECO:0000256" key="1">
    <source>
        <dbReference type="ARBA" id="ARBA00022723"/>
    </source>
</evidence>
<evidence type="ECO:0000256" key="3">
    <source>
        <dbReference type="ARBA" id="ARBA00022833"/>
    </source>
</evidence>
<dbReference type="Proteomes" id="UP000801492">
    <property type="component" value="Unassembled WGS sequence"/>
</dbReference>
<dbReference type="OrthoDB" id="6784167at2759"/>
<evidence type="ECO:0000256" key="2">
    <source>
        <dbReference type="ARBA" id="ARBA00022771"/>
    </source>
</evidence>
<keyword evidence="3" id="KW-0862">Zinc</keyword>
<gene>
    <name evidence="7" type="ORF">ILUMI_26471</name>
</gene>
<organism evidence="7 8">
    <name type="scientific">Ignelater luminosus</name>
    <name type="common">Cucubano</name>
    <name type="synonym">Pyrophorus luminosus</name>
    <dbReference type="NCBI Taxonomy" id="2038154"/>
    <lineage>
        <taxon>Eukaryota</taxon>
        <taxon>Metazoa</taxon>
        <taxon>Ecdysozoa</taxon>
        <taxon>Arthropoda</taxon>
        <taxon>Hexapoda</taxon>
        <taxon>Insecta</taxon>
        <taxon>Pterygota</taxon>
        <taxon>Neoptera</taxon>
        <taxon>Endopterygota</taxon>
        <taxon>Coleoptera</taxon>
        <taxon>Polyphaga</taxon>
        <taxon>Elateriformia</taxon>
        <taxon>Elateroidea</taxon>
        <taxon>Elateridae</taxon>
        <taxon>Agrypninae</taxon>
        <taxon>Pyrophorini</taxon>
        <taxon>Ignelater</taxon>
    </lineage>
</organism>
<name>A0A8K0C3R7_IGNLU</name>
<dbReference type="InterPro" id="IPR006612">
    <property type="entry name" value="THAP_Znf"/>
</dbReference>
<evidence type="ECO:0000259" key="6">
    <source>
        <dbReference type="PROSITE" id="PS50950"/>
    </source>
</evidence>
<accession>A0A8K0C3R7</accession>
<keyword evidence="1" id="KW-0479">Metal-binding</keyword>
<reference evidence="7" key="1">
    <citation type="submission" date="2019-08" db="EMBL/GenBank/DDBJ databases">
        <title>The genome of the North American firefly Photinus pyralis.</title>
        <authorList>
            <consortium name="Photinus pyralis genome working group"/>
            <person name="Fallon T.R."/>
            <person name="Sander Lower S.E."/>
            <person name="Weng J.-K."/>
        </authorList>
    </citation>
    <scope>NUCLEOTIDE SEQUENCE</scope>
    <source>
        <strain evidence="7">TRF0915ILg1</strain>
        <tissue evidence="7">Whole body</tissue>
    </source>
</reference>
<dbReference type="AlphaFoldDB" id="A0A8K0C3R7"/>
<dbReference type="SUPFAM" id="SSF57716">
    <property type="entry name" value="Glucocorticoid receptor-like (DNA-binding domain)"/>
    <property type="match status" value="1"/>
</dbReference>
<dbReference type="GO" id="GO:0003677">
    <property type="term" value="F:DNA binding"/>
    <property type="evidence" value="ECO:0007669"/>
    <property type="project" value="UniProtKB-UniRule"/>
</dbReference>
<keyword evidence="8" id="KW-1185">Reference proteome</keyword>
<dbReference type="SMART" id="SM00980">
    <property type="entry name" value="THAP"/>
    <property type="match status" value="1"/>
</dbReference>
<evidence type="ECO:0000313" key="8">
    <source>
        <dbReference type="Proteomes" id="UP000801492"/>
    </source>
</evidence>
<evidence type="ECO:0000256" key="4">
    <source>
        <dbReference type="ARBA" id="ARBA00023125"/>
    </source>
</evidence>
<dbReference type="PANTHER" id="PTHR23080">
    <property type="entry name" value="THAP DOMAIN PROTEIN"/>
    <property type="match status" value="1"/>
</dbReference>
<dbReference type="PROSITE" id="PS50950">
    <property type="entry name" value="ZF_THAP"/>
    <property type="match status" value="1"/>
</dbReference>
<dbReference type="EMBL" id="VTPC01091094">
    <property type="protein sequence ID" value="KAF2879695.1"/>
    <property type="molecule type" value="Genomic_DNA"/>
</dbReference>
<dbReference type="PANTHER" id="PTHR23080:SF143">
    <property type="entry name" value="SI:DKEY-56D12.4"/>
    <property type="match status" value="1"/>
</dbReference>
<sequence length="244" mass="28208">MSATCAIKTIKTYNGRVCCVPGCKSTERKNTELEFYRFPGRDYEQTRKIKWIISVKRAPNGKERWAPTKNTRICSLHFFGGKKSNDPREEAYNPTIFPWKKVSKTAVERDKRLKNRNKKLESEILPNINVSEGDVIEKQEVQSEMVQPEIDMQDIEMKLEPSQSPEEILPDVRTRTNVPPLRQKPTKVPIILKSKQTTLCLKGKNILSSCSRKQNKIPISWPTFEILSENDFSPKTTFPRILLI</sequence>
<evidence type="ECO:0000313" key="7">
    <source>
        <dbReference type="EMBL" id="KAF2879695.1"/>
    </source>
</evidence>
<evidence type="ECO:0000256" key="5">
    <source>
        <dbReference type="PROSITE-ProRule" id="PRU00309"/>
    </source>
</evidence>
<keyword evidence="4 5" id="KW-0238">DNA-binding</keyword>
<dbReference type="GO" id="GO:0008270">
    <property type="term" value="F:zinc ion binding"/>
    <property type="evidence" value="ECO:0007669"/>
    <property type="project" value="UniProtKB-KW"/>
</dbReference>
<comment type="caution">
    <text evidence="7">The sequence shown here is derived from an EMBL/GenBank/DDBJ whole genome shotgun (WGS) entry which is preliminary data.</text>
</comment>
<dbReference type="Pfam" id="PF05485">
    <property type="entry name" value="THAP"/>
    <property type="match status" value="1"/>
</dbReference>
<feature type="domain" description="THAP-type" evidence="6">
    <location>
        <begin position="10"/>
        <end position="97"/>
    </location>
</feature>